<keyword evidence="1" id="KW-0472">Membrane</keyword>
<dbReference type="RefSeq" id="WP_120354223.1">
    <property type="nucleotide sequence ID" value="NZ_RAQO01000004.1"/>
</dbReference>
<gene>
    <name evidence="2" type="ORF">DBZ36_07180</name>
</gene>
<dbReference type="Proteomes" id="UP000286482">
    <property type="component" value="Unassembled WGS sequence"/>
</dbReference>
<evidence type="ECO:0000313" key="3">
    <source>
        <dbReference type="Proteomes" id="UP000286482"/>
    </source>
</evidence>
<name>A0A420EHS2_9ALTE</name>
<evidence type="ECO:0000256" key="1">
    <source>
        <dbReference type="SAM" id="Phobius"/>
    </source>
</evidence>
<keyword evidence="3" id="KW-1185">Reference proteome</keyword>
<reference evidence="2 3" key="1">
    <citation type="submission" date="2018-09" db="EMBL/GenBank/DDBJ databases">
        <authorList>
            <person name="Wang Z."/>
        </authorList>
    </citation>
    <scope>NUCLEOTIDE SEQUENCE [LARGE SCALE GENOMIC DNA]</scope>
    <source>
        <strain evidence="2 3">ALS 81</strain>
    </source>
</reference>
<accession>A0A420EHS2</accession>
<keyword evidence="1" id="KW-0812">Transmembrane</keyword>
<dbReference type="AlphaFoldDB" id="A0A420EHS2"/>
<dbReference type="EMBL" id="RAQO01000004">
    <property type="protein sequence ID" value="RKF20218.1"/>
    <property type="molecule type" value="Genomic_DNA"/>
</dbReference>
<proteinExistence type="predicted"/>
<evidence type="ECO:0000313" key="2">
    <source>
        <dbReference type="EMBL" id="RKF20218.1"/>
    </source>
</evidence>
<feature type="transmembrane region" description="Helical" evidence="1">
    <location>
        <begin position="6"/>
        <end position="24"/>
    </location>
</feature>
<comment type="caution">
    <text evidence="2">The sequence shown here is derived from an EMBL/GenBank/DDBJ whole genome shotgun (WGS) entry which is preliminary data.</text>
</comment>
<protein>
    <submittedName>
        <fullName evidence="2">Uncharacterized protein</fullName>
    </submittedName>
</protein>
<organism evidence="2 3">
    <name type="scientific">Alginatibacterium sediminis</name>
    <dbReference type="NCBI Taxonomy" id="2164068"/>
    <lineage>
        <taxon>Bacteria</taxon>
        <taxon>Pseudomonadati</taxon>
        <taxon>Pseudomonadota</taxon>
        <taxon>Gammaproteobacteria</taxon>
        <taxon>Alteromonadales</taxon>
        <taxon>Alteromonadaceae</taxon>
        <taxon>Alginatibacterium</taxon>
    </lineage>
</organism>
<keyword evidence="1" id="KW-1133">Transmembrane helix</keyword>
<sequence length="135" mass="15281">MRFRGVIAAFIVILIGIFFYIYSVHKSLEVAQALCPKQQAVLQAEFALVDIIDLGQERQYLYISKLAKNSPLRHLGFDQGDIFRGVSDQSILCELSLETSKNLFLRVAPLGLDAYSESDWKVLKTPAQFLKKIDN</sequence>